<reference evidence="2" key="3">
    <citation type="submission" date="2010-09" db="EMBL/GenBank/DDBJ databases">
        <title>Annotation of Gaeumannomyces graminis var. tritici R3-111a-1.</title>
        <authorList>
            <consortium name="The Broad Institute Genome Sequencing Platform"/>
            <person name="Ma L.-J."/>
            <person name="Dead R."/>
            <person name="Young S.K."/>
            <person name="Zeng Q."/>
            <person name="Gargeya S."/>
            <person name="Fitzgerald M."/>
            <person name="Haas B."/>
            <person name="Abouelleil A."/>
            <person name="Alvarado L."/>
            <person name="Arachchi H.M."/>
            <person name="Berlin A."/>
            <person name="Brown A."/>
            <person name="Chapman S.B."/>
            <person name="Chen Z."/>
            <person name="Dunbar C."/>
            <person name="Freedman E."/>
            <person name="Gearin G."/>
            <person name="Gellesch M."/>
            <person name="Goldberg J."/>
            <person name="Griggs A."/>
            <person name="Gujja S."/>
            <person name="Heiman D."/>
            <person name="Howarth C."/>
            <person name="Larson L."/>
            <person name="Lui A."/>
            <person name="MacDonald P.J.P."/>
            <person name="Mehta T."/>
            <person name="Montmayeur A."/>
            <person name="Murphy C."/>
            <person name="Neiman D."/>
            <person name="Pearson M."/>
            <person name="Priest M."/>
            <person name="Roberts A."/>
            <person name="Saif S."/>
            <person name="Shea T."/>
            <person name="Shenoy N."/>
            <person name="Sisk P."/>
            <person name="Stolte C."/>
            <person name="Sykes S."/>
            <person name="Yandava C."/>
            <person name="Wortman J."/>
            <person name="Nusbaum C."/>
            <person name="Birren B."/>
        </authorList>
    </citation>
    <scope>NUCLEOTIDE SEQUENCE</scope>
    <source>
        <strain evidence="2">R3-111a-1</strain>
    </source>
</reference>
<evidence type="ECO:0000313" key="4">
    <source>
        <dbReference type="Proteomes" id="UP000006039"/>
    </source>
</evidence>
<reference evidence="4" key="1">
    <citation type="submission" date="2010-07" db="EMBL/GenBank/DDBJ databases">
        <title>The genome sequence of Gaeumannomyces graminis var. tritici strain R3-111a-1.</title>
        <authorList>
            <consortium name="The Broad Institute Genome Sequencing Platform"/>
            <person name="Ma L.-J."/>
            <person name="Dead R."/>
            <person name="Young S."/>
            <person name="Zeng Q."/>
            <person name="Koehrsen M."/>
            <person name="Alvarado L."/>
            <person name="Berlin A."/>
            <person name="Chapman S.B."/>
            <person name="Chen Z."/>
            <person name="Freedman E."/>
            <person name="Gellesch M."/>
            <person name="Goldberg J."/>
            <person name="Griggs A."/>
            <person name="Gujja S."/>
            <person name="Heilman E.R."/>
            <person name="Heiman D."/>
            <person name="Hepburn T."/>
            <person name="Howarth C."/>
            <person name="Jen D."/>
            <person name="Larson L."/>
            <person name="Mehta T."/>
            <person name="Neiman D."/>
            <person name="Pearson M."/>
            <person name="Roberts A."/>
            <person name="Saif S."/>
            <person name="Shea T."/>
            <person name="Shenoy N."/>
            <person name="Sisk P."/>
            <person name="Stolte C."/>
            <person name="Sykes S."/>
            <person name="Walk T."/>
            <person name="White J."/>
            <person name="Yandava C."/>
            <person name="Haas B."/>
            <person name="Nusbaum C."/>
            <person name="Birren B."/>
        </authorList>
    </citation>
    <scope>NUCLEOTIDE SEQUENCE [LARGE SCALE GENOMIC DNA]</scope>
    <source>
        <strain evidence="4">R3-111a-1</strain>
    </source>
</reference>
<sequence>MGNQQCLPFSRSRNAQTQSSNLGRTVAARTQVVETSQLRPRTSSLPSHVRAMAKAPLGGELEPMLDRDPTKGVVVAATAAAAVVEPAGSSVFTADETGLYDPEVNGILVIAGDVGRFEEGADEASDAQPAAPDVDADAAAAAAAAAATENQQQEEQPEQQAQQKGVKGDDRISESHTVLHEPATGSPGVHIKLEYDSITIAGENNVVLGFSSDFLAQAQKHPTGVTFEVKCGPINVAASSRNIKVGHCIN</sequence>
<feature type="region of interest" description="Disordered" evidence="1">
    <location>
        <begin position="120"/>
        <end position="172"/>
    </location>
</feature>
<feature type="compositionally biased region" description="Polar residues" evidence="1">
    <location>
        <begin position="1"/>
        <end position="23"/>
    </location>
</feature>
<evidence type="ECO:0000256" key="1">
    <source>
        <dbReference type="SAM" id="MobiDB-lite"/>
    </source>
</evidence>
<dbReference type="eggNOG" id="ENOG502RMU9">
    <property type="taxonomic scope" value="Eukaryota"/>
</dbReference>
<dbReference type="HOGENOM" id="CLU_1161364_0_0_1"/>
<proteinExistence type="predicted"/>
<protein>
    <submittedName>
        <fullName evidence="2 3">Uncharacterized protein</fullName>
    </submittedName>
</protein>
<evidence type="ECO:0000313" key="2">
    <source>
        <dbReference type="EMBL" id="EJT82112.1"/>
    </source>
</evidence>
<organism evidence="2">
    <name type="scientific">Gaeumannomyces tritici (strain R3-111a-1)</name>
    <name type="common">Wheat and barley take-all root rot fungus</name>
    <name type="synonym">Gaeumannomyces graminis var. tritici</name>
    <dbReference type="NCBI Taxonomy" id="644352"/>
    <lineage>
        <taxon>Eukaryota</taxon>
        <taxon>Fungi</taxon>
        <taxon>Dikarya</taxon>
        <taxon>Ascomycota</taxon>
        <taxon>Pezizomycotina</taxon>
        <taxon>Sordariomycetes</taxon>
        <taxon>Sordariomycetidae</taxon>
        <taxon>Magnaporthales</taxon>
        <taxon>Magnaporthaceae</taxon>
        <taxon>Gaeumannomyces</taxon>
    </lineage>
</organism>
<dbReference type="EnsemblFungi" id="EJT82112">
    <property type="protein sequence ID" value="EJT82112"/>
    <property type="gene ID" value="GGTG_02086"/>
</dbReference>
<keyword evidence="4" id="KW-1185">Reference proteome</keyword>
<evidence type="ECO:0000313" key="3">
    <source>
        <dbReference type="EnsemblFungi" id="EJT82112"/>
    </source>
</evidence>
<dbReference type="OrthoDB" id="10433086at2759"/>
<dbReference type="RefSeq" id="XP_009218121.1">
    <property type="nucleotide sequence ID" value="XM_009219857.1"/>
</dbReference>
<feature type="compositionally biased region" description="Low complexity" evidence="1">
    <location>
        <begin position="126"/>
        <end position="163"/>
    </location>
</feature>
<feature type="region of interest" description="Disordered" evidence="1">
    <location>
        <begin position="1"/>
        <end position="24"/>
    </location>
</feature>
<dbReference type="EMBL" id="GL385395">
    <property type="protein sequence ID" value="EJT82112.1"/>
    <property type="molecule type" value="Genomic_DNA"/>
</dbReference>
<reference evidence="3" key="5">
    <citation type="submission" date="2018-04" db="UniProtKB">
        <authorList>
            <consortium name="EnsemblFungi"/>
        </authorList>
    </citation>
    <scope>IDENTIFICATION</scope>
    <source>
        <strain evidence="3">R3-111a-1</strain>
    </source>
</reference>
<reference evidence="3" key="4">
    <citation type="journal article" date="2015" name="G3 (Bethesda)">
        <title>Genome sequences of three phytopathogenic species of the Magnaporthaceae family of fungi.</title>
        <authorList>
            <person name="Okagaki L.H."/>
            <person name="Nunes C.C."/>
            <person name="Sailsbery J."/>
            <person name="Clay B."/>
            <person name="Brown D."/>
            <person name="John T."/>
            <person name="Oh Y."/>
            <person name="Young N."/>
            <person name="Fitzgerald M."/>
            <person name="Haas B.J."/>
            <person name="Zeng Q."/>
            <person name="Young S."/>
            <person name="Adiconis X."/>
            <person name="Fan L."/>
            <person name="Levin J.Z."/>
            <person name="Mitchell T.K."/>
            <person name="Okubara P.A."/>
            <person name="Farman M.L."/>
            <person name="Kohn L.M."/>
            <person name="Birren B."/>
            <person name="Ma L.-J."/>
            <person name="Dean R.A."/>
        </authorList>
    </citation>
    <scope>NUCLEOTIDE SEQUENCE</scope>
    <source>
        <strain evidence="3">R3-111a-1</strain>
    </source>
</reference>
<accession>J3NLD8</accession>
<dbReference type="AlphaFoldDB" id="J3NLD8"/>
<dbReference type="VEuPathDB" id="FungiDB:GGTG_02086"/>
<dbReference type="GeneID" id="20342544"/>
<dbReference type="Proteomes" id="UP000006039">
    <property type="component" value="Unassembled WGS sequence"/>
</dbReference>
<reference evidence="2" key="2">
    <citation type="submission" date="2010-07" db="EMBL/GenBank/DDBJ databases">
        <authorList>
            <consortium name="The Broad Institute Genome Sequencing Platform"/>
            <consortium name="Broad Institute Genome Sequencing Center for Infectious Disease"/>
            <person name="Ma L.-J."/>
            <person name="Dead R."/>
            <person name="Young S."/>
            <person name="Zeng Q."/>
            <person name="Koehrsen M."/>
            <person name="Alvarado L."/>
            <person name="Berlin A."/>
            <person name="Chapman S.B."/>
            <person name="Chen Z."/>
            <person name="Freedman E."/>
            <person name="Gellesch M."/>
            <person name="Goldberg J."/>
            <person name="Griggs A."/>
            <person name="Gujja S."/>
            <person name="Heilman E.R."/>
            <person name="Heiman D."/>
            <person name="Hepburn T."/>
            <person name="Howarth C."/>
            <person name="Jen D."/>
            <person name="Larson L."/>
            <person name="Mehta T."/>
            <person name="Neiman D."/>
            <person name="Pearson M."/>
            <person name="Roberts A."/>
            <person name="Saif S."/>
            <person name="Shea T."/>
            <person name="Shenoy N."/>
            <person name="Sisk P."/>
            <person name="Stolte C."/>
            <person name="Sykes S."/>
            <person name="Walk T."/>
            <person name="White J."/>
            <person name="Yandava C."/>
            <person name="Haas B."/>
            <person name="Nusbaum C."/>
            <person name="Birren B."/>
        </authorList>
    </citation>
    <scope>NUCLEOTIDE SEQUENCE</scope>
    <source>
        <strain evidence="2">R3-111a-1</strain>
    </source>
</reference>
<name>J3NLD8_GAET3</name>
<gene>
    <name evidence="3" type="primary">20342544</name>
    <name evidence="2" type="ORF">GGTG_02086</name>
</gene>